<accession>A0A0H4VEE9</accession>
<evidence type="ECO:0000256" key="3">
    <source>
        <dbReference type="SAM" id="MobiDB-lite"/>
    </source>
</evidence>
<evidence type="ECO:0000313" key="6">
    <source>
        <dbReference type="Proteomes" id="UP000059113"/>
    </source>
</evidence>
<reference evidence="6" key="2">
    <citation type="submission" date="2015-04" db="EMBL/GenBank/DDBJ databases">
        <title>The complete genome sequence of Erythrobacter sp. s21-N3.</title>
        <authorList>
            <person name="Zhuang L."/>
            <person name="Liu Y."/>
            <person name="Shao Z."/>
        </authorList>
    </citation>
    <scope>NUCLEOTIDE SEQUENCE [LARGE SCALE GENOMIC DNA]</scope>
    <source>
        <strain evidence="6">s21-N3</strain>
    </source>
</reference>
<dbReference type="EMBL" id="CP011310">
    <property type="protein sequence ID" value="AKQ41484.1"/>
    <property type="molecule type" value="Genomic_DNA"/>
</dbReference>
<dbReference type="GO" id="GO:0003677">
    <property type="term" value="F:DNA binding"/>
    <property type="evidence" value="ECO:0007669"/>
    <property type="project" value="UniProtKB-UniRule"/>
</dbReference>
<dbReference type="PATRIC" id="fig|1648404.4.peg.988"/>
<reference evidence="5 6" key="1">
    <citation type="journal article" date="2015" name="Int. J. Syst. Evol. Microbiol.">
        <title>Erythrobacter atlanticus sp. nov., a bacterium from ocean sediment able to degrade polycyclic aromatic hydrocarbons.</title>
        <authorList>
            <person name="Zhuang L."/>
            <person name="Liu Y."/>
            <person name="Wang L."/>
            <person name="Wang W."/>
            <person name="Shao Z."/>
        </authorList>
    </citation>
    <scope>NUCLEOTIDE SEQUENCE [LARGE SCALE GENOMIC DNA]</scope>
    <source>
        <strain evidence="6">s21-N3</strain>
    </source>
</reference>
<feature type="DNA-binding region" description="H-T-H motif" evidence="2">
    <location>
        <begin position="45"/>
        <end position="64"/>
    </location>
</feature>
<dbReference type="SUPFAM" id="SSF48498">
    <property type="entry name" value="Tetracyclin repressor-like, C-terminal domain"/>
    <property type="match status" value="1"/>
</dbReference>
<dbReference type="PANTHER" id="PTHR43479">
    <property type="entry name" value="ACREF/ENVCD OPERON REPRESSOR-RELATED"/>
    <property type="match status" value="1"/>
</dbReference>
<dbReference type="PROSITE" id="PS50977">
    <property type="entry name" value="HTH_TETR_2"/>
    <property type="match status" value="1"/>
</dbReference>
<evidence type="ECO:0000259" key="4">
    <source>
        <dbReference type="PROSITE" id="PS50977"/>
    </source>
</evidence>
<dbReference type="PRINTS" id="PR00455">
    <property type="entry name" value="HTHTETR"/>
</dbReference>
<sequence length="209" mass="23303">MATVKTTSPKESAKSPRTARGRQTLRKLLDAAAKEFGEKGFHEASISGITRRAGTALGSFYTYYDSKDAIFRALVKDMSEQVASHARAAVEPETAAFEIERAALHAFLEFAHDNKEIYRIVDEAEFVDPASFRAHYETTAARMLERLKRGEQSGEMREGLEEAHAWAIMGMNVFLGLRYSVWSDKTDPDRIARLANALLREGIGKKADS</sequence>
<evidence type="ECO:0000256" key="1">
    <source>
        <dbReference type="ARBA" id="ARBA00023125"/>
    </source>
</evidence>
<proteinExistence type="predicted"/>
<protein>
    <submittedName>
        <fullName evidence="5">TetR family transcriptional regulator</fullName>
    </submittedName>
</protein>
<dbReference type="PANTHER" id="PTHR43479:SF11">
    <property type="entry name" value="ACREF_ENVCD OPERON REPRESSOR-RELATED"/>
    <property type="match status" value="1"/>
</dbReference>
<evidence type="ECO:0000313" key="5">
    <source>
        <dbReference type="EMBL" id="AKQ41484.1"/>
    </source>
</evidence>
<feature type="compositionally biased region" description="Polar residues" evidence="3">
    <location>
        <begin position="1"/>
        <end position="10"/>
    </location>
</feature>
<dbReference type="OrthoDB" id="9811084at2"/>
<dbReference type="RefSeq" id="WP_048885007.1">
    <property type="nucleotide sequence ID" value="NZ_CP011310.1"/>
</dbReference>
<gene>
    <name evidence="5" type="ORF">CP97_04720</name>
</gene>
<keyword evidence="1 2" id="KW-0238">DNA-binding</keyword>
<dbReference type="InterPro" id="IPR036271">
    <property type="entry name" value="Tet_transcr_reg_TetR-rel_C_sf"/>
</dbReference>
<organism evidence="5 6">
    <name type="scientific">Aurantiacibacter atlanticus</name>
    <dbReference type="NCBI Taxonomy" id="1648404"/>
    <lineage>
        <taxon>Bacteria</taxon>
        <taxon>Pseudomonadati</taxon>
        <taxon>Pseudomonadota</taxon>
        <taxon>Alphaproteobacteria</taxon>
        <taxon>Sphingomonadales</taxon>
        <taxon>Erythrobacteraceae</taxon>
        <taxon>Aurantiacibacter</taxon>
    </lineage>
</organism>
<evidence type="ECO:0000256" key="2">
    <source>
        <dbReference type="PROSITE-ProRule" id="PRU00335"/>
    </source>
</evidence>
<dbReference type="KEGG" id="ery:CP97_04720"/>
<dbReference type="AlphaFoldDB" id="A0A0H4VEE9"/>
<keyword evidence="6" id="KW-1185">Reference proteome</keyword>
<dbReference type="Proteomes" id="UP000059113">
    <property type="component" value="Chromosome"/>
</dbReference>
<dbReference type="Pfam" id="PF00440">
    <property type="entry name" value="TetR_N"/>
    <property type="match status" value="1"/>
</dbReference>
<dbReference type="InterPro" id="IPR050624">
    <property type="entry name" value="HTH-type_Tx_Regulator"/>
</dbReference>
<dbReference type="Gene3D" id="1.10.357.10">
    <property type="entry name" value="Tetracycline Repressor, domain 2"/>
    <property type="match status" value="1"/>
</dbReference>
<dbReference type="InterPro" id="IPR001647">
    <property type="entry name" value="HTH_TetR"/>
</dbReference>
<name>A0A0H4VEE9_9SPHN</name>
<dbReference type="Gene3D" id="1.10.10.60">
    <property type="entry name" value="Homeodomain-like"/>
    <property type="match status" value="1"/>
</dbReference>
<dbReference type="STRING" id="1648404.CP97_04720"/>
<feature type="domain" description="HTH tetR-type" evidence="4">
    <location>
        <begin position="22"/>
        <end position="82"/>
    </location>
</feature>
<feature type="region of interest" description="Disordered" evidence="3">
    <location>
        <begin position="1"/>
        <end position="21"/>
    </location>
</feature>
<dbReference type="InterPro" id="IPR009057">
    <property type="entry name" value="Homeodomain-like_sf"/>
</dbReference>
<dbReference type="SUPFAM" id="SSF46689">
    <property type="entry name" value="Homeodomain-like"/>
    <property type="match status" value="1"/>
</dbReference>